<dbReference type="InterPro" id="IPR029044">
    <property type="entry name" value="Nucleotide-diphossugar_trans"/>
</dbReference>
<evidence type="ECO:0000259" key="1">
    <source>
        <dbReference type="Pfam" id="PF00535"/>
    </source>
</evidence>
<evidence type="ECO:0000313" key="3">
    <source>
        <dbReference type="Proteomes" id="UP000839052"/>
    </source>
</evidence>
<dbReference type="InterPro" id="IPR050834">
    <property type="entry name" value="Glycosyltransf_2"/>
</dbReference>
<dbReference type="Gene3D" id="3.10.450.50">
    <property type="match status" value="1"/>
</dbReference>
<sequence length="354" mass="38095">MSLTHHQKGIHISSRNALCPCTSGLRYKHCCGLLNSNASTAAAGHERNRQAGLALQRGGRFFQAIEAYDAVLREQSEDWEVAHMRAVTLYQLGLMDESRAAFAALLSTSAVNFPGFWSNLGLLLASVCPDHLSSFLQNKLVEYRCMHPALTGAKANKDQCIQTSPPKLPTVSVVMPAYMHARYVAEAIASVFAQTRHPLELIVIDDGSIDGTAEHCRAALVAALFPVTFIARENQGAAATLNQGIALAKGDFIQLLNSDDRLPAERIATMLSSLLESNADWGYARVSYIDTHGQPLGHLADARVAALMAAQNATVMSCTLGLAMLRANSAISSGNLMFPQASLGNFGWVSRLSL</sequence>
<accession>A0ABN8ANE3</accession>
<keyword evidence="3" id="KW-1185">Reference proteome</keyword>
<feature type="domain" description="Glycosyltransferase 2-like" evidence="1">
    <location>
        <begin position="172"/>
        <end position="281"/>
    </location>
</feature>
<dbReference type="InterPro" id="IPR004027">
    <property type="entry name" value="SEC_C_motif"/>
</dbReference>
<dbReference type="Gene3D" id="1.25.40.10">
    <property type="entry name" value="Tetratricopeptide repeat domain"/>
    <property type="match status" value="1"/>
</dbReference>
<evidence type="ECO:0000313" key="2">
    <source>
        <dbReference type="EMBL" id="CAG9934239.1"/>
    </source>
</evidence>
<dbReference type="SUPFAM" id="SSF48452">
    <property type="entry name" value="TPR-like"/>
    <property type="match status" value="1"/>
</dbReference>
<dbReference type="SUPFAM" id="SSF103642">
    <property type="entry name" value="Sec-C motif"/>
    <property type="match status" value="1"/>
</dbReference>
<proteinExistence type="predicted"/>
<dbReference type="Gene3D" id="3.90.550.10">
    <property type="entry name" value="Spore Coat Polysaccharide Biosynthesis Protein SpsA, Chain A"/>
    <property type="match status" value="1"/>
</dbReference>
<dbReference type="PANTHER" id="PTHR43685:SF2">
    <property type="entry name" value="GLYCOSYLTRANSFERASE 2-LIKE DOMAIN-CONTAINING PROTEIN"/>
    <property type="match status" value="1"/>
</dbReference>
<dbReference type="Proteomes" id="UP000839052">
    <property type="component" value="Chromosome"/>
</dbReference>
<dbReference type="InterPro" id="IPR001173">
    <property type="entry name" value="Glyco_trans_2-like"/>
</dbReference>
<protein>
    <recommendedName>
        <fullName evidence="1">Glycosyltransferase 2-like domain-containing protein</fullName>
    </recommendedName>
</protein>
<dbReference type="Pfam" id="PF00535">
    <property type="entry name" value="Glycos_transf_2"/>
    <property type="match status" value="1"/>
</dbReference>
<reference evidence="2 3" key="1">
    <citation type="submission" date="2021-10" db="EMBL/GenBank/DDBJ databases">
        <authorList>
            <person name="Koch H."/>
        </authorList>
    </citation>
    <scope>NUCLEOTIDE SEQUENCE [LARGE SCALE GENOMIC DNA]</scope>
    <source>
        <strain evidence="2">6680</strain>
    </source>
</reference>
<dbReference type="CDD" id="cd00761">
    <property type="entry name" value="Glyco_tranf_GTA_type"/>
    <property type="match status" value="1"/>
</dbReference>
<organism evidence="2 3">
    <name type="scientific">Candidatus Nitrotoga arctica</name>
    <dbReference type="NCBI Taxonomy" id="453162"/>
    <lineage>
        <taxon>Bacteria</taxon>
        <taxon>Pseudomonadati</taxon>
        <taxon>Pseudomonadota</taxon>
        <taxon>Betaproteobacteria</taxon>
        <taxon>Nitrosomonadales</taxon>
        <taxon>Gallionellaceae</taxon>
        <taxon>Candidatus Nitrotoga</taxon>
    </lineage>
</organism>
<dbReference type="Pfam" id="PF02810">
    <property type="entry name" value="SEC-C"/>
    <property type="match status" value="1"/>
</dbReference>
<dbReference type="EMBL" id="OU912926">
    <property type="protein sequence ID" value="CAG9934239.1"/>
    <property type="molecule type" value="Genomic_DNA"/>
</dbReference>
<name>A0ABN8ANE3_9PROT</name>
<dbReference type="InterPro" id="IPR011990">
    <property type="entry name" value="TPR-like_helical_dom_sf"/>
</dbReference>
<dbReference type="SUPFAM" id="SSF53448">
    <property type="entry name" value="Nucleotide-diphospho-sugar transferases"/>
    <property type="match status" value="1"/>
</dbReference>
<dbReference type="PANTHER" id="PTHR43685">
    <property type="entry name" value="GLYCOSYLTRANSFERASE"/>
    <property type="match status" value="1"/>
</dbReference>
<gene>
    <name evidence="2" type="ORF">NTG6680_2990</name>
</gene>